<proteinExistence type="predicted"/>
<dbReference type="Pfam" id="PF00873">
    <property type="entry name" value="ACR_tran"/>
    <property type="match status" value="1"/>
</dbReference>
<evidence type="ECO:0000256" key="2">
    <source>
        <dbReference type="ARBA" id="ARBA00022989"/>
    </source>
</evidence>
<protein>
    <submittedName>
        <fullName evidence="3">Efflux pump membrane transporter BepG</fullName>
    </submittedName>
</protein>
<organism evidence="3 4">
    <name type="scientific">Raoultella terrigena</name>
    <name type="common">Klebsiella terrigena</name>
    <dbReference type="NCBI Taxonomy" id="577"/>
    <lineage>
        <taxon>Bacteria</taxon>
        <taxon>Pseudomonadati</taxon>
        <taxon>Pseudomonadota</taxon>
        <taxon>Gammaproteobacteria</taxon>
        <taxon>Enterobacterales</taxon>
        <taxon>Enterobacteriaceae</taxon>
        <taxon>Klebsiella/Raoultella group</taxon>
        <taxon>Raoultella</taxon>
    </lineage>
</organism>
<keyword evidence="1" id="KW-0812">Transmembrane</keyword>
<reference evidence="3 4" key="1">
    <citation type="submission" date="2019-04" db="EMBL/GenBank/DDBJ databases">
        <authorList>
            <consortium name="Pathogen Informatics"/>
        </authorList>
    </citation>
    <scope>NUCLEOTIDE SEQUENCE [LARGE SCALE GENOMIC DNA]</scope>
    <source>
        <strain evidence="3 4">NCTC9185</strain>
    </source>
</reference>
<dbReference type="PANTHER" id="PTHR32063">
    <property type="match status" value="1"/>
</dbReference>
<accession>A0A4V6J2P4</accession>
<gene>
    <name evidence="3" type="primary">bepG_2</name>
    <name evidence="3" type="ORF">NCTC9185_06892</name>
</gene>
<dbReference type="Proteomes" id="UP000339249">
    <property type="component" value="Unassembled WGS sequence"/>
</dbReference>
<name>A0A4V6J2P4_RAOTE</name>
<dbReference type="Gene3D" id="3.30.2090.10">
    <property type="entry name" value="Multidrug efflux transporter AcrB TolC docking domain, DN and DC subdomains"/>
    <property type="match status" value="1"/>
</dbReference>
<dbReference type="PANTHER" id="PTHR32063:SF76">
    <property type="entry name" value="EFFLUX PUMP MEMBRANE TRANSPORTER"/>
    <property type="match status" value="1"/>
</dbReference>
<evidence type="ECO:0000256" key="1">
    <source>
        <dbReference type="ARBA" id="ARBA00022692"/>
    </source>
</evidence>
<dbReference type="AlphaFoldDB" id="A0A4V6J2P4"/>
<dbReference type="SUPFAM" id="SSF82693">
    <property type="entry name" value="Multidrug efflux transporter AcrB pore domain, PN1, PN2, PC1 and PC2 subdomains"/>
    <property type="match status" value="1"/>
</dbReference>
<dbReference type="InterPro" id="IPR001036">
    <property type="entry name" value="Acrflvin-R"/>
</dbReference>
<dbReference type="Gene3D" id="3.30.70.1440">
    <property type="entry name" value="Multidrug efflux transporter AcrB pore domain"/>
    <property type="match status" value="1"/>
</dbReference>
<dbReference type="InterPro" id="IPR027463">
    <property type="entry name" value="AcrB_DN_DC_subdom"/>
</dbReference>
<sequence>MPQLTLTVDRDRAARLDVPVSRIFSSLQTAFGGTRAGDFSINNRVYHVVIQNEMQWRERAEQISELYVRSNHGERVRLSNLVTVTPAVGAPFIQQYNQSPSVSISGSAAEGVSSRAAMAAMAEILQAHLPQGYDYARSGDLVAGAADRQPGYLDRAGGGGDGVAVPRRAV</sequence>
<evidence type="ECO:0000313" key="4">
    <source>
        <dbReference type="Proteomes" id="UP000339249"/>
    </source>
</evidence>
<keyword evidence="2" id="KW-1133">Transmembrane helix</keyword>
<keyword evidence="2" id="KW-0472">Membrane</keyword>
<dbReference type="EMBL" id="CABDVU010000001">
    <property type="protein sequence ID" value="VTN14824.1"/>
    <property type="molecule type" value="Genomic_DNA"/>
</dbReference>
<dbReference type="SUPFAM" id="SSF82714">
    <property type="entry name" value="Multidrug efflux transporter AcrB TolC docking domain, DN and DC subdomains"/>
    <property type="match status" value="1"/>
</dbReference>
<evidence type="ECO:0000313" key="3">
    <source>
        <dbReference type="EMBL" id="VTN14824.1"/>
    </source>
</evidence>
<dbReference type="GO" id="GO:0042910">
    <property type="term" value="F:xenobiotic transmembrane transporter activity"/>
    <property type="evidence" value="ECO:0007669"/>
    <property type="project" value="TreeGrafter"/>
</dbReference>
<dbReference type="GO" id="GO:0005886">
    <property type="term" value="C:plasma membrane"/>
    <property type="evidence" value="ECO:0007669"/>
    <property type="project" value="TreeGrafter"/>
</dbReference>